<organism evidence="1 2">
    <name type="scientific">Prunus yedoensis var. nudiflora</name>
    <dbReference type="NCBI Taxonomy" id="2094558"/>
    <lineage>
        <taxon>Eukaryota</taxon>
        <taxon>Viridiplantae</taxon>
        <taxon>Streptophyta</taxon>
        <taxon>Embryophyta</taxon>
        <taxon>Tracheophyta</taxon>
        <taxon>Spermatophyta</taxon>
        <taxon>Magnoliopsida</taxon>
        <taxon>eudicotyledons</taxon>
        <taxon>Gunneridae</taxon>
        <taxon>Pentapetalae</taxon>
        <taxon>rosids</taxon>
        <taxon>fabids</taxon>
        <taxon>Rosales</taxon>
        <taxon>Rosaceae</taxon>
        <taxon>Amygdaloideae</taxon>
        <taxon>Amygdaleae</taxon>
        <taxon>Prunus</taxon>
    </lineage>
</organism>
<dbReference type="PANTHER" id="PTHR47852:SF2">
    <property type="entry name" value="WW DOMAIN-CONTAINING PROTEIN"/>
    <property type="match status" value="1"/>
</dbReference>
<comment type="caution">
    <text evidence="1">The sequence shown here is derived from an EMBL/GenBank/DDBJ whole genome shotgun (WGS) entry which is preliminary data.</text>
</comment>
<dbReference type="PANTHER" id="PTHR47852">
    <property type="entry name" value="OS06G0298400 PROTEIN"/>
    <property type="match status" value="1"/>
</dbReference>
<dbReference type="Proteomes" id="UP000250321">
    <property type="component" value="Unassembled WGS sequence"/>
</dbReference>
<keyword evidence="2" id="KW-1185">Reference proteome</keyword>
<evidence type="ECO:0000313" key="2">
    <source>
        <dbReference type="Proteomes" id="UP000250321"/>
    </source>
</evidence>
<evidence type="ECO:0000313" key="1">
    <source>
        <dbReference type="EMBL" id="PQQ20333.1"/>
    </source>
</evidence>
<proteinExistence type="predicted"/>
<protein>
    <submittedName>
        <fullName evidence="1">Uncharacterized protein</fullName>
    </submittedName>
</protein>
<dbReference type="EMBL" id="PJQY01000038">
    <property type="protein sequence ID" value="PQQ20333.1"/>
    <property type="molecule type" value="Genomic_DNA"/>
</dbReference>
<sequence length="142" mass="16174">MANEDHESGIDLSSRLVKHCEALLERLNSLQGSKEQLQDLNWISKYTLEVEIRLFDFQSLLSYGSSLLPFWMHSERQLKRVESAINDEMSKISKSVQMDEVEAAHASFSQGETNFQESVGCKTEADQVETLDDFHATPVLIH</sequence>
<name>A0A314ZPG4_PRUYE</name>
<dbReference type="OrthoDB" id="2367685at2759"/>
<dbReference type="AlphaFoldDB" id="A0A314ZPG4"/>
<accession>A0A314ZPG4</accession>
<gene>
    <name evidence="1" type="ORF">Pyn_16907</name>
</gene>
<reference evidence="1 2" key="1">
    <citation type="submission" date="2018-02" db="EMBL/GenBank/DDBJ databases">
        <title>Draft genome of wild Prunus yedoensis var. nudiflora.</title>
        <authorList>
            <person name="Baek S."/>
            <person name="Kim J.-H."/>
            <person name="Choi K."/>
            <person name="Kim G.-B."/>
            <person name="Cho A."/>
            <person name="Jang H."/>
            <person name="Shin C.-H."/>
            <person name="Yu H.-J."/>
            <person name="Mun J.-H."/>
        </authorList>
    </citation>
    <scope>NUCLEOTIDE SEQUENCE [LARGE SCALE GENOMIC DNA]</scope>
    <source>
        <strain evidence="2">cv. Jeju island</strain>
        <tissue evidence="1">Leaf</tissue>
    </source>
</reference>
<dbReference type="STRING" id="2094558.A0A314ZPG4"/>